<feature type="compositionally biased region" description="Pro residues" evidence="1">
    <location>
        <begin position="8"/>
        <end position="23"/>
    </location>
</feature>
<gene>
    <name evidence="3" type="ORF">BS329_38660</name>
</gene>
<keyword evidence="2" id="KW-0472">Membrane</keyword>
<accession>A0A1R0KEP3</accession>
<protein>
    <submittedName>
        <fullName evidence="3">Uncharacterized protein</fullName>
    </submittedName>
</protein>
<evidence type="ECO:0000313" key="3">
    <source>
        <dbReference type="EMBL" id="OLZ43581.1"/>
    </source>
</evidence>
<organism evidence="3 4">
    <name type="scientific">Amycolatopsis coloradensis</name>
    <dbReference type="NCBI Taxonomy" id="76021"/>
    <lineage>
        <taxon>Bacteria</taxon>
        <taxon>Bacillati</taxon>
        <taxon>Actinomycetota</taxon>
        <taxon>Actinomycetes</taxon>
        <taxon>Pseudonocardiales</taxon>
        <taxon>Pseudonocardiaceae</taxon>
        <taxon>Amycolatopsis</taxon>
    </lineage>
</organism>
<dbReference type="EMBL" id="MQUQ01000031">
    <property type="protein sequence ID" value="OLZ43581.1"/>
    <property type="molecule type" value="Genomic_DNA"/>
</dbReference>
<feature type="transmembrane region" description="Helical" evidence="2">
    <location>
        <begin position="36"/>
        <end position="58"/>
    </location>
</feature>
<dbReference type="STRING" id="76021.BS329_38660"/>
<name>A0A1R0KEP3_9PSEU</name>
<dbReference type="RefSeq" id="WP_076168200.1">
    <property type="nucleotide sequence ID" value="NZ_JBEZVB010000047.1"/>
</dbReference>
<keyword evidence="2" id="KW-1133">Transmembrane helix</keyword>
<proteinExistence type="predicted"/>
<feature type="transmembrane region" description="Helical" evidence="2">
    <location>
        <begin position="70"/>
        <end position="91"/>
    </location>
</feature>
<sequence>MRGHPKQPKPTPPFDLDPPPSMPPGLESFGSDVVSWVKGLGILAVIVGLGICGIMMALGRRNRSEMAAQGAIGIPWVIGAALIITGAAAIVRGLMWGE</sequence>
<reference evidence="3 4" key="1">
    <citation type="submission" date="2016-01" db="EMBL/GenBank/DDBJ databases">
        <title>Amycolatopsis coloradensis genome sequencing and assembly.</title>
        <authorList>
            <person name="Mayilraj S."/>
        </authorList>
    </citation>
    <scope>NUCLEOTIDE SEQUENCE [LARGE SCALE GENOMIC DNA]</scope>
    <source>
        <strain evidence="3 4">DSM 44225</strain>
    </source>
</reference>
<dbReference type="AlphaFoldDB" id="A0A1R0KEP3"/>
<evidence type="ECO:0000313" key="4">
    <source>
        <dbReference type="Proteomes" id="UP000187486"/>
    </source>
</evidence>
<keyword evidence="2" id="KW-0812">Transmembrane</keyword>
<evidence type="ECO:0000256" key="1">
    <source>
        <dbReference type="SAM" id="MobiDB-lite"/>
    </source>
</evidence>
<evidence type="ECO:0000256" key="2">
    <source>
        <dbReference type="SAM" id="Phobius"/>
    </source>
</evidence>
<keyword evidence="4" id="KW-1185">Reference proteome</keyword>
<feature type="region of interest" description="Disordered" evidence="1">
    <location>
        <begin position="1"/>
        <end position="26"/>
    </location>
</feature>
<dbReference type="Proteomes" id="UP000187486">
    <property type="component" value="Unassembled WGS sequence"/>
</dbReference>
<comment type="caution">
    <text evidence="3">The sequence shown here is derived from an EMBL/GenBank/DDBJ whole genome shotgun (WGS) entry which is preliminary data.</text>
</comment>